<dbReference type="AlphaFoldDB" id="A0A150WDQ1"/>
<dbReference type="PANTHER" id="PTHR22993">
    <property type="entry name" value="FORMAMIDOPYRIMIDINE-DNA GLYCOSYLASE"/>
    <property type="match status" value="1"/>
</dbReference>
<dbReference type="EMBL" id="LUKF01000017">
    <property type="protein sequence ID" value="KYG61093.1"/>
    <property type="molecule type" value="Genomic_DNA"/>
</dbReference>
<dbReference type="Pfam" id="PF06831">
    <property type="entry name" value="H2TH"/>
    <property type="match status" value="1"/>
</dbReference>
<dbReference type="EC" id="4.2.99.18" evidence="15"/>
<evidence type="ECO:0000256" key="3">
    <source>
        <dbReference type="ARBA" id="ARBA00011245"/>
    </source>
</evidence>
<dbReference type="InterPro" id="IPR015886">
    <property type="entry name" value="H2TH_FPG"/>
</dbReference>
<dbReference type="GO" id="GO:0008270">
    <property type="term" value="F:zinc ion binding"/>
    <property type="evidence" value="ECO:0007669"/>
    <property type="project" value="UniProtKB-UniRule"/>
</dbReference>
<evidence type="ECO:0000313" key="18">
    <source>
        <dbReference type="EMBL" id="KYG61093.1"/>
    </source>
</evidence>
<dbReference type="NCBIfam" id="TIGR00577">
    <property type="entry name" value="fpg"/>
    <property type="match status" value="1"/>
</dbReference>
<comment type="caution">
    <text evidence="18">The sequence shown here is derived from an EMBL/GenBank/DDBJ whole genome shotgun (WGS) entry which is preliminary data.</text>
</comment>
<dbReference type="Gene3D" id="1.10.8.50">
    <property type="match status" value="1"/>
</dbReference>
<protein>
    <recommendedName>
        <fullName evidence="15">Formamidopyrimidine-DNA glycosylase</fullName>
        <shortName evidence="15">Fapy-DNA glycosylase</shortName>
        <ecNumber evidence="15">3.2.2.23</ecNumber>
    </recommendedName>
    <alternativeName>
        <fullName evidence="15">DNA-(apurinic or apyrimidinic site) lyase MutM</fullName>
        <shortName evidence="15">AP lyase MutM</shortName>
        <ecNumber evidence="15">4.2.99.18</ecNumber>
    </alternativeName>
</protein>
<evidence type="ECO:0000256" key="13">
    <source>
        <dbReference type="ARBA" id="ARBA00023295"/>
    </source>
</evidence>
<reference evidence="18 19" key="1">
    <citation type="submission" date="2016-03" db="EMBL/GenBank/DDBJ databases">
        <authorList>
            <person name="Ploux O."/>
        </authorList>
    </citation>
    <scope>NUCLEOTIDE SEQUENCE [LARGE SCALE GENOMIC DNA]</scope>
    <source>
        <strain evidence="18 19">BER2</strain>
    </source>
</reference>
<dbReference type="InterPro" id="IPR035937">
    <property type="entry name" value="FPG_N"/>
</dbReference>
<feature type="domain" description="Formamidopyrimidine-DNA glycosylase catalytic" evidence="17">
    <location>
        <begin position="2"/>
        <end position="113"/>
    </location>
</feature>
<dbReference type="PANTHER" id="PTHR22993:SF9">
    <property type="entry name" value="FORMAMIDOPYRIMIDINE-DNA GLYCOSYLASE"/>
    <property type="match status" value="1"/>
</dbReference>
<evidence type="ECO:0000256" key="8">
    <source>
        <dbReference type="ARBA" id="ARBA00022833"/>
    </source>
</evidence>
<feature type="active site" description="Proton donor; for beta-elimination activity" evidence="15">
    <location>
        <position position="59"/>
    </location>
</feature>
<dbReference type="InterPro" id="IPR020629">
    <property type="entry name" value="FPG_Glyclase"/>
</dbReference>
<feature type="binding site" evidence="15">
    <location>
        <position position="151"/>
    </location>
    <ligand>
        <name>DNA</name>
        <dbReference type="ChEBI" id="CHEBI:16991"/>
    </ligand>
</feature>
<dbReference type="Pfam" id="PF01149">
    <property type="entry name" value="Fapy_DNA_glyco"/>
    <property type="match status" value="1"/>
</dbReference>
<dbReference type="CDD" id="cd08966">
    <property type="entry name" value="EcFpg-like_N"/>
    <property type="match status" value="1"/>
</dbReference>
<comment type="subunit">
    <text evidence="3 15">Monomer.</text>
</comment>
<proteinExistence type="inferred from homology"/>
<keyword evidence="6 15" id="KW-0863">Zinc-finger</keyword>
<feature type="binding site" evidence="15">
    <location>
        <position position="91"/>
    </location>
    <ligand>
        <name>DNA</name>
        <dbReference type="ChEBI" id="CHEBI:16991"/>
    </ligand>
</feature>
<keyword evidence="7 15" id="KW-0378">Hydrolase</keyword>
<dbReference type="EC" id="3.2.2.23" evidence="15"/>
<comment type="function">
    <text evidence="15">Involved in base excision repair of DNA damaged by oxidation or by mutagenic agents. Acts as DNA glycosylase that recognizes and removes damaged bases. Has a preference for oxidized purines, such as 7,8-dihydro-8-oxoguanine (8-oxoG). Has AP (apurinic/apyrimidinic) lyase activity and introduces nicks in the DNA strand. Cleaves the DNA backbone by beta-delta elimination to generate a single-strand break at the site of the removed base with both 3'- and 5'-phosphates.</text>
</comment>
<keyword evidence="8 15" id="KW-0862">Zinc</keyword>
<gene>
    <name evidence="15" type="primary">mutM</name>
    <name evidence="15" type="synonym">fpg</name>
    <name evidence="18" type="ORF">AZI85_09045</name>
</gene>
<dbReference type="Proteomes" id="UP000075391">
    <property type="component" value="Unassembled WGS sequence"/>
</dbReference>
<dbReference type="PROSITE" id="PS51066">
    <property type="entry name" value="ZF_FPG_2"/>
    <property type="match status" value="1"/>
</dbReference>
<evidence type="ECO:0000256" key="9">
    <source>
        <dbReference type="ARBA" id="ARBA00023125"/>
    </source>
</evidence>
<dbReference type="GO" id="GO:0140078">
    <property type="term" value="F:class I DNA-(apurinic or apyrimidinic site) endonuclease activity"/>
    <property type="evidence" value="ECO:0007669"/>
    <property type="project" value="UniProtKB-EC"/>
</dbReference>
<evidence type="ECO:0000256" key="7">
    <source>
        <dbReference type="ARBA" id="ARBA00022801"/>
    </source>
</evidence>
<dbReference type="PROSITE" id="PS51068">
    <property type="entry name" value="FPG_CAT"/>
    <property type="match status" value="1"/>
</dbReference>
<evidence type="ECO:0000313" key="19">
    <source>
        <dbReference type="Proteomes" id="UP000075391"/>
    </source>
</evidence>
<dbReference type="GO" id="GO:0006284">
    <property type="term" value="P:base-excision repair"/>
    <property type="evidence" value="ECO:0007669"/>
    <property type="project" value="InterPro"/>
</dbReference>
<keyword evidence="9 15" id="KW-0238">DNA-binding</keyword>
<dbReference type="GO" id="GO:0034039">
    <property type="term" value="F:8-oxo-7,8-dihydroguanine DNA N-glycosylase activity"/>
    <property type="evidence" value="ECO:0007669"/>
    <property type="project" value="TreeGrafter"/>
</dbReference>
<dbReference type="SUPFAM" id="SSF57716">
    <property type="entry name" value="Glucocorticoid receptor-like (DNA-binding domain)"/>
    <property type="match status" value="1"/>
</dbReference>
<comment type="cofactor">
    <cofactor evidence="15">
        <name>Zn(2+)</name>
        <dbReference type="ChEBI" id="CHEBI:29105"/>
    </cofactor>
    <text evidence="15">Binds 1 zinc ion per subunit.</text>
</comment>
<comment type="similarity">
    <text evidence="2 15">Belongs to the FPG family.</text>
</comment>
<evidence type="ECO:0000256" key="14">
    <source>
        <dbReference type="ARBA" id="ARBA00044632"/>
    </source>
</evidence>
<organism evidence="18 19">
    <name type="scientific">Bdellovibrio bacteriovorus</name>
    <dbReference type="NCBI Taxonomy" id="959"/>
    <lineage>
        <taxon>Bacteria</taxon>
        <taxon>Pseudomonadati</taxon>
        <taxon>Bdellovibrionota</taxon>
        <taxon>Bdellovibrionia</taxon>
        <taxon>Bdellovibrionales</taxon>
        <taxon>Pseudobdellovibrionaceae</taxon>
        <taxon>Bdellovibrio</taxon>
    </lineage>
</organism>
<evidence type="ECO:0000259" key="16">
    <source>
        <dbReference type="PROSITE" id="PS51066"/>
    </source>
</evidence>
<evidence type="ECO:0000259" key="17">
    <source>
        <dbReference type="PROSITE" id="PS51068"/>
    </source>
</evidence>
<evidence type="ECO:0000256" key="2">
    <source>
        <dbReference type="ARBA" id="ARBA00009409"/>
    </source>
</evidence>
<evidence type="ECO:0000256" key="6">
    <source>
        <dbReference type="ARBA" id="ARBA00022771"/>
    </source>
</evidence>
<dbReference type="RefSeq" id="WP_063244471.1">
    <property type="nucleotide sequence ID" value="NZ_LUKF01000017.1"/>
</dbReference>
<evidence type="ECO:0000256" key="15">
    <source>
        <dbReference type="HAMAP-Rule" id="MF_00103"/>
    </source>
</evidence>
<name>A0A150WDQ1_BDEBC</name>
<dbReference type="PROSITE" id="PS01242">
    <property type="entry name" value="ZF_FPG_1"/>
    <property type="match status" value="1"/>
</dbReference>
<evidence type="ECO:0000256" key="11">
    <source>
        <dbReference type="ARBA" id="ARBA00023239"/>
    </source>
</evidence>
<evidence type="ECO:0000256" key="1">
    <source>
        <dbReference type="ARBA" id="ARBA00001668"/>
    </source>
</evidence>
<feature type="active site" description="Proton donor; for delta-elimination activity" evidence="15">
    <location>
        <position position="260"/>
    </location>
</feature>
<comment type="catalytic activity">
    <reaction evidence="1 15">
        <text>Hydrolysis of DNA containing ring-opened 7-methylguanine residues, releasing 2,6-diamino-4-hydroxy-5-(N-methyl)formamidopyrimidine.</text>
        <dbReference type="EC" id="3.2.2.23"/>
    </reaction>
</comment>
<dbReference type="InterPro" id="IPR015887">
    <property type="entry name" value="DNA_glyclase_Znf_dom_DNA_BS"/>
</dbReference>
<evidence type="ECO:0000256" key="5">
    <source>
        <dbReference type="ARBA" id="ARBA00022763"/>
    </source>
</evidence>
<feature type="domain" description="FPG-type" evidence="16">
    <location>
        <begin position="236"/>
        <end position="270"/>
    </location>
</feature>
<dbReference type="FunFam" id="1.10.8.50:FF:000003">
    <property type="entry name" value="Formamidopyrimidine-DNA glycosylase"/>
    <property type="match status" value="1"/>
</dbReference>
<dbReference type="SMART" id="SM00898">
    <property type="entry name" value="Fapy_DNA_glyco"/>
    <property type="match status" value="1"/>
</dbReference>
<sequence length="270" mass="30348">MPELPEVEVVRRGLEKILKDEPVLEKIELKRPDLREPIPAKKLSTLVGEKLLSVERRAKYLLLWTKKGAMLSHLGMTGTWRVAPPGDERLHDHIYLHFSGNLRLAYRDPRRFGYFDFVQNPLEHPKLKGLGPEPLTKNFSGKELWESLRGKEVAIKVAIMDQKIVVGVGNIYASEALFAAGIKPTLSAQKLSRERADVLAKEIKKILSRSIELGGSSISDFAQASGESGYFQSTFRVYDRAKQPCVTCGQQVKSKVLGGRNTFWCSTCQK</sequence>
<dbReference type="SUPFAM" id="SSF81624">
    <property type="entry name" value="N-terminal domain of MutM-like DNA repair proteins"/>
    <property type="match status" value="1"/>
</dbReference>
<dbReference type="GO" id="GO:0003684">
    <property type="term" value="F:damaged DNA binding"/>
    <property type="evidence" value="ECO:0007669"/>
    <property type="project" value="InterPro"/>
</dbReference>
<dbReference type="SMART" id="SM01232">
    <property type="entry name" value="H2TH"/>
    <property type="match status" value="1"/>
</dbReference>
<evidence type="ECO:0000256" key="4">
    <source>
        <dbReference type="ARBA" id="ARBA00022723"/>
    </source>
</evidence>
<dbReference type="InterPro" id="IPR010979">
    <property type="entry name" value="Ribosomal_uS13-like_H2TH"/>
</dbReference>
<feature type="active site" description="Proton donor" evidence="15">
    <location>
        <position position="3"/>
    </location>
</feature>
<accession>A0A150WDQ1</accession>
<dbReference type="HAMAP" id="MF_00103">
    <property type="entry name" value="Fapy_DNA_glycosyl"/>
    <property type="match status" value="1"/>
</dbReference>
<evidence type="ECO:0000256" key="10">
    <source>
        <dbReference type="ARBA" id="ARBA00023204"/>
    </source>
</evidence>
<dbReference type="OrthoDB" id="5289976at2"/>
<keyword evidence="11 15" id="KW-0456">Lyase</keyword>
<comment type="catalytic activity">
    <reaction evidence="14 15">
        <text>2'-deoxyribonucleotide-(2'-deoxyribose 5'-phosphate)-2'-deoxyribonucleotide-DNA = a 3'-end 2'-deoxyribonucleotide-(2,3-dehydro-2,3-deoxyribose 5'-phosphate)-DNA + a 5'-end 5'-phospho-2'-deoxyribonucleoside-DNA + H(+)</text>
        <dbReference type="Rhea" id="RHEA:66592"/>
        <dbReference type="Rhea" id="RHEA-COMP:13180"/>
        <dbReference type="Rhea" id="RHEA-COMP:16897"/>
        <dbReference type="Rhea" id="RHEA-COMP:17067"/>
        <dbReference type="ChEBI" id="CHEBI:15378"/>
        <dbReference type="ChEBI" id="CHEBI:136412"/>
        <dbReference type="ChEBI" id="CHEBI:157695"/>
        <dbReference type="ChEBI" id="CHEBI:167181"/>
        <dbReference type="EC" id="4.2.99.18"/>
    </reaction>
</comment>
<evidence type="ECO:0000256" key="12">
    <source>
        <dbReference type="ARBA" id="ARBA00023268"/>
    </source>
</evidence>
<feature type="binding site" evidence="15">
    <location>
        <position position="110"/>
    </location>
    <ligand>
        <name>DNA</name>
        <dbReference type="ChEBI" id="CHEBI:16991"/>
    </ligand>
</feature>
<feature type="active site" description="Schiff-base intermediate with DNA" evidence="15">
    <location>
        <position position="2"/>
    </location>
</feature>
<dbReference type="Gene3D" id="3.20.190.10">
    <property type="entry name" value="MutM-like, N-terminal"/>
    <property type="match status" value="1"/>
</dbReference>
<dbReference type="Pfam" id="PF06827">
    <property type="entry name" value="zf-FPG_IleRS"/>
    <property type="match status" value="1"/>
</dbReference>
<keyword evidence="12 15" id="KW-0511">Multifunctional enzyme</keyword>
<dbReference type="InterPro" id="IPR000214">
    <property type="entry name" value="Znf_DNA_glyclase/AP_lyase"/>
</dbReference>
<dbReference type="NCBIfam" id="NF002211">
    <property type="entry name" value="PRK01103.1"/>
    <property type="match status" value="1"/>
</dbReference>
<dbReference type="InterPro" id="IPR010663">
    <property type="entry name" value="Znf_FPG/IleRS"/>
</dbReference>
<keyword evidence="10 15" id="KW-0234">DNA repair</keyword>
<keyword evidence="4 15" id="KW-0479">Metal-binding</keyword>
<keyword evidence="13 15" id="KW-0326">Glycosidase</keyword>
<keyword evidence="5 15" id="KW-0227">DNA damage</keyword>
<dbReference type="InterPro" id="IPR012319">
    <property type="entry name" value="FPG_cat"/>
</dbReference>
<dbReference type="SUPFAM" id="SSF46946">
    <property type="entry name" value="S13-like H2TH domain"/>
    <property type="match status" value="1"/>
</dbReference>